<dbReference type="Pfam" id="PF00083">
    <property type="entry name" value="Sugar_tr"/>
    <property type="match status" value="1"/>
</dbReference>
<gene>
    <name evidence="11" type="ORF">RradSPS_3046</name>
    <name evidence="12" type="ORF">SIL72_15665</name>
</gene>
<dbReference type="GO" id="GO:0005886">
    <property type="term" value="C:plasma membrane"/>
    <property type="evidence" value="ECO:0007669"/>
    <property type="project" value="UniProtKB-SubCell"/>
</dbReference>
<evidence type="ECO:0000256" key="5">
    <source>
        <dbReference type="ARBA" id="ARBA00022692"/>
    </source>
</evidence>
<dbReference type="eggNOG" id="COG2814">
    <property type="taxonomic scope" value="Bacteria"/>
</dbReference>
<reference evidence="12" key="2">
    <citation type="submission" date="2023-11" db="EMBL/GenBank/DDBJ databases">
        <title>MicrobeMod: A computational toolkit for identifying prokaryotic methylation and restriction-modification with nanopore sequencing.</title>
        <authorList>
            <person name="Crits-Christoph A."/>
            <person name="Kang S.C."/>
            <person name="Lee H."/>
            <person name="Ostrov N."/>
        </authorList>
    </citation>
    <scope>NUCLEOTIDE SEQUENCE</scope>
    <source>
        <strain evidence="12">ATCC 51242</strain>
    </source>
</reference>
<evidence type="ECO:0000256" key="9">
    <source>
        <dbReference type="SAM" id="Phobius"/>
    </source>
</evidence>
<dbReference type="Gene3D" id="1.20.1250.20">
    <property type="entry name" value="MFS general substrate transporter like domains"/>
    <property type="match status" value="1"/>
</dbReference>
<dbReference type="SUPFAM" id="SSF103473">
    <property type="entry name" value="MFS general substrate transporter"/>
    <property type="match status" value="1"/>
</dbReference>
<dbReference type="GO" id="GO:0022857">
    <property type="term" value="F:transmembrane transporter activity"/>
    <property type="evidence" value="ECO:0007669"/>
    <property type="project" value="InterPro"/>
</dbReference>
<dbReference type="PATRIC" id="fig|42256.3.peg.3094"/>
<evidence type="ECO:0000256" key="3">
    <source>
        <dbReference type="ARBA" id="ARBA00022448"/>
    </source>
</evidence>
<feature type="transmembrane region" description="Helical" evidence="9">
    <location>
        <begin position="326"/>
        <end position="346"/>
    </location>
</feature>
<feature type="transmembrane region" description="Helical" evidence="9">
    <location>
        <begin position="112"/>
        <end position="133"/>
    </location>
</feature>
<proteinExistence type="inferred from homology"/>
<evidence type="ECO:0000256" key="4">
    <source>
        <dbReference type="ARBA" id="ARBA00022475"/>
    </source>
</evidence>
<geneLocation type="plasmid" evidence="11">
    <name>2</name>
</geneLocation>
<dbReference type="EMBL" id="CP007516">
    <property type="protein sequence ID" value="AHY48329.1"/>
    <property type="molecule type" value="Genomic_DNA"/>
</dbReference>
<keyword evidence="7 9" id="KW-0472">Membrane</keyword>
<name>A0A023X8D7_RUBRA</name>
<feature type="domain" description="Major facilitator superfamily (MFS) profile" evidence="10">
    <location>
        <begin position="20"/>
        <end position="448"/>
    </location>
</feature>
<feature type="transmembrane region" description="Helical" evidence="9">
    <location>
        <begin position="21"/>
        <end position="46"/>
    </location>
</feature>
<dbReference type="PRINTS" id="PR00171">
    <property type="entry name" value="SUGRTRNSPORT"/>
</dbReference>
<evidence type="ECO:0000256" key="7">
    <source>
        <dbReference type="ARBA" id="ARBA00023136"/>
    </source>
</evidence>
<dbReference type="PROSITE" id="PS00217">
    <property type="entry name" value="SUGAR_TRANSPORT_2"/>
    <property type="match status" value="1"/>
</dbReference>
<evidence type="ECO:0000313" key="11">
    <source>
        <dbReference type="EMBL" id="AHY48329.1"/>
    </source>
</evidence>
<dbReference type="InterPro" id="IPR005828">
    <property type="entry name" value="MFS_sugar_transport-like"/>
</dbReference>
<comment type="similarity">
    <text evidence="2 8">Belongs to the major facilitator superfamily. Sugar transporter (TC 2.A.1.1) family.</text>
</comment>
<dbReference type="InterPro" id="IPR020846">
    <property type="entry name" value="MFS_dom"/>
</dbReference>
<reference evidence="11 13" key="1">
    <citation type="submission" date="2014-03" db="EMBL/GenBank/DDBJ databases">
        <title>Complete genome sequence of the Radio-Resistant Rubrobacter radiotolerans RSPS-4.</title>
        <authorList>
            <person name="Egas C.C."/>
            <person name="Barroso C.C."/>
            <person name="Froufe H.J.C."/>
            <person name="Pacheco J.J."/>
            <person name="Albuquerque L.L."/>
            <person name="da Costa M.M.S."/>
        </authorList>
    </citation>
    <scope>NUCLEOTIDE SEQUENCE [LARGE SCALE GENOMIC DNA]</scope>
    <source>
        <strain evidence="11 13">RSPS-4</strain>
        <plasmid evidence="11 13">2</plasmid>
    </source>
</reference>
<feature type="transmembrane region" description="Helical" evidence="9">
    <location>
        <begin position="426"/>
        <end position="444"/>
    </location>
</feature>
<protein>
    <submittedName>
        <fullName evidence="11">SP: MFS transporter, sugar porter (SP) family</fullName>
    </submittedName>
    <submittedName>
        <fullName evidence="12">Sugar porter family MFS transporter</fullName>
    </submittedName>
</protein>
<dbReference type="InterPro" id="IPR050814">
    <property type="entry name" value="Myo-inositol_Transporter"/>
</dbReference>
<evidence type="ECO:0000256" key="2">
    <source>
        <dbReference type="ARBA" id="ARBA00010992"/>
    </source>
</evidence>
<feature type="transmembrane region" description="Helical" evidence="9">
    <location>
        <begin position="358"/>
        <end position="382"/>
    </location>
</feature>
<dbReference type="AlphaFoldDB" id="A0A023X8D7"/>
<dbReference type="PROSITE" id="PS00216">
    <property type="entry name" value="SUGAR_TRANSPORT_1"/>
    <property type="match status" value="2"/>
</dbReference>
<dbReference type="InterPro" id="IPR005829">
    <property type="entry name" value="Sugar_transporter_CS"/>
</dbReference>
<evidence type="ECO:0000256" key="1">
    <source>
        <dbReference type="ARBA" id="ARBA00004651"/>
    </source>
</evidence>
<dbReference type="InterPro" id="IPR003663">
    <property type="entry name" value="Sugar/inositol_transpt"/>
</dbReference>
<evidence type="ECO:0000256" key="8">
    <source>
        <dbReference type="RuleBase" id="RU003346"/>
    </source>
</evidence>
<keyword evidence="3 8" id="KW-0813">Transport</keyword>
<dbReference type="PANTHER" id="PTHR48020">
    <property type="entry name" value="PROTON MYO-INOSITOL COTRANSPORTER"/>
    <property type="match status" value="1"/>
</dbReference>
<dbReference type="FunFam" id="1.20.1250.20:FF:000073">
    <property type="entry name" value="MFS myo-inositol transporter, putative"/>
    <property type="match status" value="1"/>
</dbReference>
<dbReference type="HOGENOM" id="CLU_001265_30_5_11"/>
<organism evidence="11 13">
    <name type="scientific">Rubrobacter radiotolerans</name>
    <name type="common">Arthrobacter radiotolerans</name>
    <dbReference type="NCBI Taxonomy" id="42256"/>
    <lineage>
        <taxon>Bacteria</taxon>
        <taxon>Bacillati</taxon>
        <taxon>Actinomycetota</taxon>
        <taxon>Rubrobacteria</taxon>
        <taxon>Rubrobacterales</taxon>
        <taxon>Rubrobacteraceae</taxon>
        <taxon>Rubrobacter</taxon>
    </lineage>
</organism>
<evidence type="ECO:0000313" key="12">
    <source>
        <dbReference type="EMBL" id="MDX5895465.1"/>
    </source>
</evidence>
<evidence type="ECO:0000259" key="10">
    <source>
        <dbReference type="PROSITE" id="PS50850"/>
    </source>
</evidence>
<feature type="transmembrane region" description="Helical" evidence="9">
    <location>
        <begin position="173"/>
        <end position="194"/>
    </location>
</feature>
<feature type="transmembrane region" description="Helical" evidence="9">
    <location>
        <begin position="58"/>
        <end position="76"/>
    </location>
</feature>
<dbReference type="RefSeq" id="WP_041339107.1">
    <property type="nucleotide sequence ID" value="NZ_CP007516.1"/>
</dbReference>
<keyword evidence="11" id="KW-0614">Plasmid</keyword>
<feature type="transmembrane region" description="Helical" evidence="9">
    <location>
        <begin position="259"/>
        <end position="282"/>
    </location>
</feature>
<dbReference type="Proteomes" id="UP000025229">
    <property type="component" value="Plasmid 2"/>
</dbReference>
<dbReference type="Proteomes" id="UP001281130">
    <property type="component" value="Unassembled WGS sequence"/>
</dbReference>
<keyword evidence="5 9" id="KW-0812">Transmembrane</keyword>
<feature type="transmembrane region" description="Helical" evidence="9">
    <location>
        <begin position="294"/>
        <end position="319"/>
    </location>
</feature>
<evidence type="ECO:0000313" key="13">
    <source>
        <dbReference type="Proteomes" id="UP000025229"/>
    </source>
</evidence>
<comment type="subcellular location">
    <subcellularLocation>
        <location evidence="1">Cell membrane</location>
        <topology evidence="1">Multi-pass membrane protein</topology>
    </subcellularLocation>
</comment>
<dbReference type="PANTHER" id="PTHR48020:SF12">
    <property type="entry name" value="PROTON MYO-INOSITOL COTRANSPORTER"/>
    <property type="match status" value="1"/>
</dbReference>
<feature type="transmembrane region" description="Helical" evidence="9">
    <location>
        <begin position="88"/>
        <end position="106"/>
    </location>
</feature>
<dbReference type="NCBIfam" id="TIGR00879">
    <property type="entry name" value="SP"/>
    <property type="match status" value="1"/>
</dbReference>
<dbReference type="OrthoDB" id="4008739at2"/>
<accession>A0A023X8D7</accession>
<dbReference type="PROSITE" id="PS50850">
    <property type="entry name" value="MFS"/>
    <property type="match status" value="1"/>
</dbReference>
<feature type="transmembrane region" description="Helical" evidence="9">
    <location>
        <begin position="145"/>
        <end position="167"/>
    </location>
</feature>
<sequence length="470" mass="49847">MTTASAGGDAQRRRRFVNVAAGITATGGLLFGYDTGVISGALLFIRQDFAPLSPLMEGVIVSFLLVGAVVGALSGGPLSDRFGRRPTALLAATIFAVGALIVALTPNVALLVFGRFVLGLGVGIASMIVPLYIAEIAPASRRGALVSLNQLMITIGILLSYIMGVAFAPIEGWRWMFAVALVPAVVLFVGMFLLPESPRWLFNNGRLEQARTVLGRSRSPEEVEFELQELEEIKRREREQGTRQRVELKELLSPYVRPALIVGIGLAIFQQITGINTVIYYAPTILQGVGFSEGGAIAATALGVGVVNVGFTVLAVYIIDRVGRKPLLIIGLIGMIVSLSLLAVVFSTGGTGGATGVLATACLALYIASFAISLGPVFWLMISEIYPLRIRGTAMSVASVANWGSNFAVALSFPVVLATLGGAGSFWTFAVLGVVAWVFVFFMVPETKNRTLEEIEASFRGTDVGSSRVR</sequence>
<keyword evidence="6 9" id="KW-1133">Transmembrane helix</keyword>
<keyword evidence="13" id="KW-1185">Reference proteome</keyword>
<dbReference type="InterPro" id="IPR047984">
    <property type="entry name" value="XylE-like"/>
</dbReference>
<evidence type="ECO:0000256" key="6">
    <source>
        <dbReference type="ARBA" id="ARBA00022989"/>
    </source>
</evidence>
<dbReference type="CDD" id="cd17359">
    <property type="entry name" value="MFS_XylE_like"/>
    <property type="match status" value="1"/>
</dbReference>
<keyword evidence="4" id="KW-1003">Cell membrane</keyword>
<dbReference type="EMBL" id="JAWXXX010000003">
    <property type="protein sequence ID" value="MDX5895465.1"/>
    <property type="molecule type" value="Genomic_DNA"/>
</dbReference>
<dbReference type="KEGG" id="rrd:RradSPS_3046"/>
<feature type="transmembrane region" description="Helical" evidence="9">
    <location>
        <begin position="394"/>
        <end position="420"/>
    </location>
</feature>
<dbReference type="InterPro" id="IPR036259">
    <property type="entry name" value="MFS_trans_sf"/>
</dbReference>